<dbReference type="GO" id="GO:0046983">
    <property type="term" value="F:protein dimerization activity"/>
    <property type="evidence" value="ECO:0007669"/>
    <property type="project" value="InterPro"/>
</dbReference>
<dbReference type="InterPro" id="IPR008906">
    <property type="entry name" value="HATC_C_dom"/>
</dbReference>
<keyword evidence="2" id="KW-1185">Reference proteome</keyword>
<accession>A0A8B8FYL0</accession>
<evidence type="ECO:0000313" key="3">
    <source>
        <dbReference type="RefSeq" id="XP_025415613.1"/>
    </source>
</evidence>
<dbReference type="AlphaFoldDB" id="A0A8B8FYL0"/>
<evidence type="ECO:0000259" key="1">
    <source>
        <dbReference type="Pfam" id="PF05699"/>
    </source>
</evidence>
<evidence type="ECO:0000313" key="2">
    <source>
        <dbReference type="Proteomes" id="UP000694846"/>
    </source>
</evidence>
<dbReference type="PANTHER" id="PTHR45913:SF5">
    <property type="entry name" value="GENERAL TRANSCRIPTION FACTOR II-I REPEAT DOMAIN-CONTAINING PROTEIN 2A-LIKE PROTEIN"/>
    <property type="match status" value="1"/>
</dbReference>
<sequence>MDMAALEIELLELLEDEGLKQFKYSCHSFLEFWKHVPVIKYPKITLCAQKLISIFGTTYSCESLYSTMKMIKSKH</sequence>
<dbReference type="SUPFAM" id="SSF53098">
    <property type="entry name" value="Ribonuclease H-like"/>
    <property type="match status" value="1"/>
</dbReference>
<dbReference type="Proteomes" id="UP000694846">
    <property type="component" value="Unplaced"/>
</dbReference>
<gene>
    <name evidence="3" type="primary">LOC112687237</name>
</gene>
<reference evidence="3" key="1">
    <citation type="submission" date="2025-08" db="UniProtKB">
        <authorList>
            <consortium name="RefSeq"/>
        </authorList>
    </citation>
    <scope>IDENTIFICATION</scope>
    <source>
        <tissue evidence="3">Whole body</tissue>
    </source>
</reference>
<dbReference type="Pfam" id="PF05699">
    <property type="entry name" value="Dimer_Tnp_hAT"/>
    <property type="match status" value="1"/>
</dbReference>
<proteinExistence type="predicted"/>
<name>A0A8B8FYL0_9HEMI</name>
<protein>
    <submittedName>
        <fullName evidence="3">General transcription factor II-I repeat domain-containing protein 2-like</fullName>
    </submittedName>
</protein>
<dbReference type="GeneID" id="112687237"/>
<feature type="domain" description="HAT C-terminal dimerisation" evidence="1">
    <location>
        <begin position="14"/>
        <end position="71"/>
    </location>
</feature>
<dbReference type="InterPro" id="IPR012337">
    <property type="entry name" value="RNaseH-like_sf"/>
</dbReference>
<dbReference type="PANTHER" id="PTHR45913">
    <property type="entry name" value="EPM2A-INTERACTING PROTEIN 1"/>
    <property type="match status" value="1"/>
</dbReference>
<dbReference type="RefSeq" id="XP_025415613.1">
    <property type="nucleotide sequence ID" value="XM_025559828.1"/>
</dbReference>
<dbReference type="OrthoDB" id="6606621at2759"/>
<organism evidence="2 3">
    <name type="scientific">Sipha flava</name>
    <name type="common">yellow sugarcane aphid</name>
    <dbReference type="NCBI Taxonomy" id="143950"/>
    <lineage>
        <taxon>Eukaryota</taxon>
        <taxon>Metazoa</taxon>
        <taxon>Ecdysozoa</taxon>
        <taxon>Arthropoda</taxon>
        <taxon>Hexapoda</taxon>
        <taxon>Insecta</taxon>
        <taxon>Pterygota</taxon>
        <taxon>Neoptera</taxon>
        <taxon>Paraneoptera</taxon>
        <taxon>Hemiptera</taxon>
        <taxon>Sternorrhyncha</taxon>
        <taxon>Aphidomorpha</taxon>
        <taxon>Aphidoidea</taxon>
        <taxon>Aphididae</taxon>
        <taxon>Sipha</taxon>
    </lineage>
</organism>